<evidence type="ECO:0000313" key="1">
    <source>
        <dbReference type="EMBL" id="CAI8046497.1"/>
    </source>
</evidence>
<proteinExistence type="predicted"/>
<protein>
    <submittedName>
        <fullName evidence="1">Uncharacterized protein</fullName>
    </submittedName>
</protein>
<accession>A0AA35XD58</accession>
<name>A0AA35XD58_GEOBA</name>
<dbReference type="Proteomes" id="UP001174909">
    <property type="component" value="Unassembled WGS sequence"/>
</dbReference>
<dbReference type="EMBL" id="CASHTH010003567">
    <property type="protein sequence ID" value="CAI8046497.1"/>
    <property type="molecule type" value="Genomic_DNA"/>
</dbReference>
<gene>
    <name evidence="1" type="ORF">GBAR_LOCUS25731</name>
</gene>
<reference evidence="1" key="1">
    <citation type="submission" date="2023-03" db="EMBL/GenBank/DDBJ databases">
        <authorList>
            <person name="Steffen K."/>
            <person name="Cardenas P."/>
        </authorList>
    </citation>
    <scope>NUCLEOTIDE SEQUENCE</scope>
</reference>
<sequence length="87" mass="9919">MKEACWAERLGVSPRLSCCCVQVQQQLCLVCGKYPWTTSLLKLLAQCTPPLAMRLPHSCVTEVWWVHCFLVHADINVKCCHQLLCVF</sequence>
<dbReference type="AlphaFoldDB" id="A0AA35XD58"/>
<comment type="caution">
    <text evidence="1">The sequence shown here is derived from an EMBL/GenBank/DDBJ whole genome shotgun (WGS) entry which is preliminary data.</text>
</comment>
<evidence type="ECO:0000313" key="2">
    <source>
        <dbReference type="Proteomes" id="UP001174909"/>
    </source>
</evidence>
<feature type="non-terminal residue" evidence="1">
    <location>
        <position position="87"/>
    </location>
</feature>
<organism evidence="1 2">
    <name type="scientific">Geodia barretti</name>
    <name type="common">Barrett's horny sponge</name>
    <dbReference type="NCBI Taxonomy" id="519541"/>
    <lineage>
        <taxon>Eukaryota</taxon>
        <taxon>Metazoa</taxon>
        <taxon>Porifera</taxon>
        <taxon>Demospongiae</taxon>
        <taxon>Heteroscleromorpha</taxon>
        <taxon>Tetractinellida</taxon>
        <taxon>Astrophorina</taxon>
        <taxon>Geodiidae</taxon>
        <taxon>Geodia</taxon>
    </lineage>
</organism>
<keyword evidence="2" id="KW-1185">Reference proteome</keyword>